<sequence>MIKFPKKKQNISTETLINTIWVSTFLAMIFSIPPLAIFLGIYFGTGNLAVGAVLGFSMHFVILAFSGKISKYLTQIMS</sequence>
<keyword evidence="1" id="KW-0812">Transmembrane</keyword>
<dbReference type="RefSeq" id="WP_179360735.1">
    <property type="nucleotide sequence ID" value="NZ_CP026993.1"/>
</dbReference>
<feature type="transmembrane region" description="Helical" evidence="1">
    <location>
        <begin position="48"/>
        <end position="67"/>
    </location>
</feature>
<feature type="transmembrane region" description="Helical" evidence="1">
    <location>
        <begin position="20"/>
        <end position="42"/>
    </location>
</feature>
<gene>
    <name evidence="2" type="ORF">C5F47_08740</name>
</gene>
<reference evidence="2 3" key="1">
    <citation type="submission" date="2018-02" db="EMBL/GenBank/DDBJ databases">
        <title>Complete genome of Nitrosopumilus cobalaminigenes HCA1.</title>
        <authorList>
            <person name="Qin W."/>
            <person name="Zheng Y."/>
            <person name="Stahl D.A."/>
        </authorList>
    </citation>
    <scope>NUCLEOTIDE SEQUENCE [LARGE SCALE GENOMIC DNA]</scope>
    <source>
        <strain evidence="2 3">HCA1</strain>
    </source>
</reference>
<keyword evidence="1" id="KW-1133">Transmembrane helix</keyword>
<dbReference type="GeneID" id="56060146"/>
<evidence type="ECO:0000313" key="3">
    <source>
        <dbReference type="Proteomes" id="UP000509771"/>
    </source>
</evidence>
<dbReference type="AlphaFoldDB" id="A0A7D5QY91"/>
<proteinExistence type="predicted"/>
<dbReference type="KEGG" id="ncl:C5F47_08740"/>
<protein>
    <submittedName>
        <fullName evidence="2">Uncharacterized protein</fullName>
    </submittedName>
</protein>
<accession>A0A7D5QY91</accession>
<evidence type="ECO:0000256" key="1">
    <source>
        <dbReference type="SAM" id="Phobius"/>
    </source>
</evidence>
<evidence type="ECO:0000313" key="2">
    <source>
        <dbReference type="EMBL" id="QLH03616.1"/>
    </source>
</evidence>
<keyword evidence="3" id="KW-1185">Reference proteome</keyword>
<keyword evidence="1" id="KW-0472">Membrane</keyword>
<name>A0A7D5QY91_9ARCH</name>
<dbReference type="EMBL" id="CP026993">
    <property type="protein sequence ID" value="QLH03616.1"/>
    <property type="molecule type" value="Genomic_DNA"/>
</dbReference>
<organism evidence="2 3">
    <name type="scientific">Nitrosopumilus cobalaminigenes</name>
    <dbReference type="NCBI Taxonomy" id="1470066"/>
    <lineage>
        <taxon>Archaea</taxon>
        <taxon>Nitrososphaerota</taxon>
        <taxon>Nitrososphaeria</taxon>
        <taxon>Nitrosopumilales</taxon>
        <taxon>Nitrosopumilaceae</taxon>
        <taxon>Nitrosopumilus</taxon>
    </lineage>
</organism>
<dbReference type="OrthoDB" id="11280at2157"/>
<dbReference type="Proteomes" id="UP000509771">
    <property type="component" value="Chromosome"/>
</dbReference>